<proteinExistence type="predicted"/>
<dbReference type="PANTHER" id="PTHR24149:SF14">
    <property type="entry name" value="ANKYRIN REPEAT DOMAIN 12"/>
    <property type="match status" value="1"/>
</dbReference>
<name>A0A061JIC2_9PROT</name>
<evidence type="ECO:0000313" key="3">
    <source>
        <dbReference type="Proteomes" id="UP000026922"/>
    </source>
</evidence>
<keyword evidence="1" id="KW-0175">Coiled coil</keyword>
<dbReference type="InterPro" id="IPR053210">
    <property type="entry name" value="ANKRD12"/>
</dbReference>
<keyword evidence="3" id="KW-1185">Reference proteome</keyword>
<dbReference type="RefSeq" id="WP_023492121.1">
    <property type="nucleotide sequence ID" value="NZ_ARPM03000079.1"/>
</dbReference>
<dbReference type="EMBL" id="ARPM03000079">
    <property type="protein sequence ID" value="ETZ05283.1"/>
    <property type="molecule type" value="Genomic_DNA"/>
</dbReference>
<protein>
    <submittedName>
        <fullName evidence="2">Uncharacterized protein</fullName>
    </submittedName>
</protein>
<evidence type="ECO:0000313" key="2">
    <source>
        <dbReference type="EMBL" id="ETZ05283.1"/>
    </source>
</evidence>
<organism evidence="2 3">
    <name type="scientific">Holospora undulata HU1</name>
    <dbReference type="NCBI Taxonomy" id="1321371"/>
    <lineage>
        <taxon>Bacteria</taxon>
        <taxon>Pseudomonadati</taxon>
        <taxon>Pseudomonadota</taxon>
        <taxon>Alphaproteobacteria</taxon>
        <taxon>Holosporales</taxon>
        <taxon>Holosporaceae</taxon>
        <taxon>Holospora</taxon>
    </lineage>
</organism>
<accession>A0A061JIC2</accession>
<feature type="coiled-coil region" evidence="1">
    <location>
        <begin position="1088"/>
        <end position="1122"/>
    </location>
</feature>
<feature type="coiled-coil region" evidence="1">
    <location>
        <begin position="502"/>
        <end position="786"/>
    </location>
</feature>
<feature type="coiled-coil region" evidence="1">
    <location>
        <begin position="816"/>
        <end position="1041"/>
    </location>
</feature>
<sequence>MIKKIDKKLLLFVLALLFISPNQGNTFFLDGLIAIPEDLKSSLDPFLKDLMDPLQLMRKNNPKEPLNEKVEEIIEIINEKAKTPDDIEQILLKIKNEKKNIFKIIEENKKYEKVKKSLQDKDAFFDFFDTLGEGDFLSDLNSFVDFLNVRDQDQDTKEILKEFEDFKKECKKVKKSFLEEGDSKSGSKIKNLILSIKVLSKIEKIYESNLKKQKKTELHDKAVCSCFSSIFSKRKDLSFNEIIEEIRYKYKIEIKFDDILESKFHKSKDISEEKEMFELFLRLSENSFPVYKPQQDDLINLLICSVLREILRDNLNADEKKTLARQLEKNLKSSKLNSFDKFFSQESNEDISFSNEDISTIKTAFSNQLGSLLRNSIQHKNQNASTNIERSKNIIQGKYWQFISRLIQIEGVRSNFLKQTYKILEKIKNTLETRASFIGRNKLSRDENSLEKQQEEIKNAFDSVIYLLNNGKPDKLKNEKNIIENAVKSVIEQTTQLFTQEIEKNEKNIELVNKKIELLKIEKQSNPNEDEEDSSKKITKEKNKEIDAINLNVKKLKQNISFLEKKLVISEQHTKRLEDRNDQLESLVKIYLEQAKDLKNDKEGLLKMIKTLRKNSDLLLEDFKNLKSEIDSLKVSSSESQDLAKRLNKEKEELEIKLKEFSNKEQEIEKEKSQLKKELLKTNQMNTTLKNKLQITEQELKREKINREDLESDLKTQITLVTEMKIKKDETDEKLNQLELLKLSDRKNQEKIKQLNEESKALSFDIEKLSKEIKIKEEKLTQKDEHYHSIISQMEDENKKILLDIKKDFAVKDHTLQKMQQSNVELAEKIQNLQKEKDDLLIEKNSYNEILELKNQELELIKEEMKKAIIENDKKKEIQIKEIIQKKEDEKTHLLKKTDHLSKYQEKLIQKNLELENILEKSRKSIQILEYDNTSLKKEKEKVLKNFELLKEALHKQEIIFKEQFSVVHKENQELKEKIEDQEKILTQLNEQVNTGGQILQQTKEQLEQVLTERDQLLKDKKELEERLNMLKKDKIKSEEGRKIVEEKFKEKNEILEKKLNESIQVLKVQQIIAKEFESTLVLLNPENKEQKNKIKDQENKLKNQEKKMKELEEKIEEDKKKNLSFYNFLSDQKKQEILEQIRRARTYEKSIDQLNLAFENRKNYFEYKEFIPEIYSKVLSFSVPLFKKLIGDLGLVSDLSPPKNILKKMNELLNVVVFPLKNLKTNYLEDQELKKILRHSYFQEFFVKIVIDDFSDNLGRKEDFLLSNIFSSSYPLQWTNWVLNVTLLNDVMFYLEPLSKNDPLSNYIKMFRFRELLKEKYNQFLSSVPFNQENSHIFLKALNLVENIGESSLAKALMEKYNKWASSSAFPEDKLKDSSVIGGALKRSSSTASTASTDSVQDSSVIGGALKRSSSTASTASTDSVQDSSVIGEALKRSSSTASTDSLETSAAVDSLEKIIQKLTQMQNFSGSFKELEILLDETENKIINVFKNRGGEIENIFGKLGRKNYDPLSCIYLKYLDILKDILTDKKKEGIRNSLIKVVSMALTEFPKPSSHFTKKPYLSASKSAVLKKFIEKVYKEHIIPLIQKNEEKWKKENSQGALNFKQVVKESINVLSDFLGNSIKDFWPEGFDNTFPQSDEKSSASINKPAEQQKFISKRVQRAEQTFRDDIIDWVNKLKAPKVSFFSVKNIKEKFSQSVSALKGTKYIDERDEAINKAENKALGDSGSYYGLVDSLCEDDTPINAGVELLKNLDIFVEEQLGNFRTALFSSKNAMGKIFMDRLLHSIKAMYRGVGAEYRSSKEYKKNSPSLYKKMTQFFFSRMMKINTSEQEKSRRLDRYIEKITSFLSEESKNCETCESRDETESTQKIREENSQRVFFAAVSLLIEPFFDRPDFMDILIKTGSEKRILDTFKKIYKKYCISFEYLSDLEKGFGKNIFERTDNKSNGFNELYRFLKYSRKEAYAYAEFIRRNIPGKFPSNLKHHERDLIYFHPVYVP</sequence>
<evidence type="ECO:0000256" key="1">
    <source>
        <dbReference type="SAM" id="Coils"/>
    </source>
</evidence>
<dbReference type="Proteomes" id="UP000026922">
    <property type="component" value="Unassembled WGS sequence"/>
</dbReference>
<gene>
    <name evidence="2" type="ORF">K737_300282</name>
</gene>
<comment type="caution">
    <text evidence="2">The sequence shown here is derived from an EMBL/GenBank/DDBJ whole genome shotgun (WGS) entry which is preliminary data.</text>
</comment>
<reference evidence="2 3" key="1">
    <citation type="journal article" date="2013" name="Genome Announc.">
        <title>Draft Genome Sequence of Holospora undulata Strain HU1, a Micronucleus-Specific Symbiont of the Ciliate Paramecium caudatum.</title>
        <authorList>
            <person name="Dohra H."/>
            <person name="Suzuki H."/>
            <person name="Suzuki T."/>
            <person name="Tanaka K."/>
            <person name="Fujishima M."/>
        </authorList>
    </citation>
    <scope>NUCLEOTIDE SEQUENCE [LARGE SCALE GENOMIC DNA]</scope>
    <source>
        <strain evidence="2 3">HU1</strain>
    </source>
</reference>
<dbReference type="PANTHER" id="PTHR24149">
    <property type="entry name" value="ANKYRIN REPEAT DOMAIN-CONTAINING PROTEIN 12"/>
    <property type="match status" value="1"/>
</dbReference>